<dbReference type="OrthoDB" id="432447at2759"/>
<reference evidence="5" key="3">
    <citation type="submission" date="2020-12" db="UniProtKB">
        <authorList>
            <consortium name="EnsemblPlants"/>
        </authorList>
    </citation>
    <scope>IDENTIFICATION</scope>
</reference>
<dbReference type="EnsemblPlants" id="Pp3c2_27000V3.1">
    <property type="protein sequence ID" value="PAC:32937120.CDS.1"/>
    <property type="gene ID" value="Pp3c2_27000"/>
</dbReference>
<dbReference type="AlphaFoldDB" id="A0A2K1L358"/>
<dbReference type="InterPro" id="IPR021122">
    <property type="entry name" value="RNA_ligase_dom_REL/Rnl2"/>
</dbReference>
<gene>
    <name evidence="5" type="primary">LOC112279043</name>
    <name evidence="4" type="ORF">PHYPA_003246</name>
</gene>
<dbReference type="InterPro" id="IPR054498">
    <property type="entry name" value="2H-SAK"/>
</dbReference>
<accession>A0A2K1L358</accession>
<dbReference type="InterPro" id="IPR057023">
    <property type="entry name" value="PTP-SAK"/>
</dbReference>
<dbReference type="InterPro" id="IPR052732">
    <property type="entry name" value="Cell-binding_unc_protein"/>
</dbReference>
<dbReference type="Pfam" id="PF09414">
    <property type="entry name" value="RNA_ligase"/>
    <property type="match status" value="1"/>
</dbReference>
<evidence type="ECO:0000259" key="3">
    <source>
        <dbReference type="PROSITE" id="PS50056"/>
    </source>
</evidence>
<feature type="domain" description="Tyrosine-protein phosphatase" evidence="2">
    <location>
        <begin position="207"/>
        <end position="450"/>
    </location>
</feature>
<dbReference type="Gene3D" id="3.30.470.30">
    <property type="entry name" value="DNA ligase/mRNA capping enzyme"/>
    <property type="match status" value="1"/>
</dbReference>
<dbReference type="CDD" id="cd14504">
    <property type="entry name" value="DUSP23"/>
    <property type="match status" value="1"/>
</dbReference>
<dbReference type="SMART" id="SM00404">
    <property type="entry name" value="PTPc_motif"/>
    <property type="match status" value="1"/>
</dbReference>
<keyword evidence="1" id="KW-0378">Hydrolase</keyword>
<protein>
    <recommendedName>
        <fullName evidence="7">Tyrosine specific protein phosphatases domain-containing protein</fullName>
    </recommendedName>
</protein>
<proteinExistence type="predicted"/>
<evidence type="ECO:0000313" key="6">
    <source>
        <dbReference type="Proteomes" id="UP000006727"/>
    </source>
</evidence>
<dbReference type="PANTHER" id="PTHR43883:SF1">
    <property type="entry name" value="GLUCONOKINASE"/>
    <property type="match status" value="1"/>
</dbReference>
<feature type="domain" description="Tyrosine specific protein phosphatases" evidence="3">
    <location>
        <begin position="366"/>
        <end position="448"/>
    </location>
</feature>
<dbReference type="InterPro" id="IPR003593">
    <property type="entry name" value="AAA+_ATPase"/>
</dbReference>
<dbReference type="Gramene" id="Pp3c2_27000V3.2">
    <property type="protein sequence ID" value="PAC:32937121.CDS.1"/>
    <property type="gene ID" value="Pp3c2_27000"/>
</dbReference>
<evidence type="ECO:0000313" key="5">
    <source>
        <dbReference type="EnsemblPlants" id="PAC:32937120.CDS.1"/>
    </source>
</evidence>
<dbReference type="EnsemblPlants" id="Pp3c2_27000V3.2">
    <property type="protein sequence ID" value="PAC:32937121.CDS.1"/>
    <property type="gene ID" value="Pp3c2_27000"/>
</dbReference>
<dbReference type="Gene3D" id="3.90.190.10">
    <property type="entry name" value="Protein tyrosine phosphatase superfamily"/>
    <property type="match status" value="1"/>
</dbReference>
<reference evidence="4 6" key="1">
    <citation type="journal article" date="2008" name="Science">
        <title>The Physcomitrella genome reveals evolutionary insights into the conquest of land by plants.</title>
        <authorList>
            <person name="Rensing S."/>
            <person name="Lang D."/>
            <person name="Zimmer A."/>
            <person name="Terry A."/>
            <person name="Salamov A."/>
            <person name="Shapiro H."/>
            <person name="Nishiyama T."/>
            <person name="Perroud P.-F."/>
            <person name="Lindquist E."/>
            <person name="Kamisugi Y."/>
            <person name="Tanahashi T."/>
            <person name="Sakakibara K."/>
            <person name="Fujita T."/>
            <person name="Oishi K."/>
            <person name="Shin-I T."/>
            <person name="Kuroki Y."/>
            <person name="Toyoda A."/>
            <person name="Suzuki Y."/>
            <person name="Hashimoto A."/>
            <person name="Yamaguchi K."/>
            <person name="Sugano A."/>
            <person name="Kohara Y."/>
            <person name="Fujiyama A."/>
            <person name="Anterola A."/>
            <person name="Aoki S."/>
            <person name="Ashton N."/>
            <person name="Barbazuk W.B."/>
            <person name="Barker E."/>
            <person name="Bennetzen J."/>
            <person name="Bezanilla M."/>
            <person name="Blankenship R."/>
            <person name="Cho S.H."/>
            <person name="Dutcher S."/>
            <person name="Estelle M."/>
            <person name="Fawcett J.A."/>
            <person name="Gundlach H."/>
            <person name="Hanada K."/>
            <person name="Heyl A."/>
            <person name="Hicks K.A."/>
            <person name="Hugh J."/>
            <person name="Lohr M."/>
            <person name="Mayer K."/>
            <person name="Melkozernov A."/>
            <person name="Murata T."/>
            <person name="Nelson D."/>
            <person name="Pils B."/>
            <person name="Prigge M."/>
            <person name="Reiss B."/>
            <person name="Renner T."/>
            <person name="Rombauts S."/>
            <person name="Rushton P."/>
            <person name="Sanderfoot A."/>
            <person name="Schween G."/>
            <person name="Shiu S.-H."/>
            <person name="Stueber K."/>
            <person name="Theodoulou F.L."/>
            <person name="Tu H."/>
            <person name="Van de Peer Y."/>
            <person name="Verrier P.J."/>
            <person name="Waters E."/>
            <person name="Wood A."/>
            <person name="Yang L."/>
            <person name="Cove D."/>
            <person name="Cuming A."/>
            <person name="Hasebe M."/>
            <person name="Lucas S."/>
            <person name="Mishler D.B."/>
            <person name="Reski R."/>
            <person name="Grigoriev I."/>
            <person name="Quatrano R.S."/>
            <person name="Boore J.L."/>
        </authorList>
    </citation>
    <scope>NUCLEOTIDE SEQUENCE [LARGE SCALE GENOMIC DNA]</scope>
    <source>
        <strain evidence="5 6">cv. Gransden 2004</strain>
    </source>
</reference>
<dbReference type="PROSITE" id="PS50055">
    <property type="entry name" value="TYR_PHOSPHATASE_PTP"/>
    <property type="match status" value="1"/>
</dbReference>
<dbReference type="Gramene" id="Pp3c2_27000V3.1">
    <property type="protein sequence ID" value="PAC:32937120.CDS.1"/>
    <property type="gene ID" value="Pp3c2_27000"/>
</dbReference>
<name>A0A2K1L358_PHYPA</name>
<dbReference type="SMART" id="SM00382">
    <property type="entry name" value="AAA"/>
    <property type="match status" value="1"/>
</dbReference>
<dbReference type="Proteomes" id="UP000006727">
    <property type="component" value="Chromosome 2"/>
</dbReference>
<reference evidence="4 6" key="2">
    <citation type="journal article" date="2018" name="Plant J.">
        <title>The Physcomitrella patens chromosome-scale assembly reveals moss genome structure and evolution.</title>
        <authorList>
            <person name="Lang D."/>
            <person name="Ullrich K.K."/>
            <person name="Murat F."/>
            <person name="Fuchs J."/>
            <person name="Jenkins J."/>
            <person name="Haas F.B."/>
            <person name="Piednoel M."/>
            <person name="Gundlach H."/>
            <person name="Van Bel M."/>
            <person name="Meyberg R."/>
            <person name="Vives C."/>
            <person name="Morata J."/>
            <person name="Symeonidi A."/>
            <person name="Hiss M."/>
            <person name="Muchero W."/>
            <person name="Kamisugi Y."/>
            <person name="Saleh O."/>
            <person name="Blanc G."/>
            <person name="Decker E.L."/>
            <person name="van Gessel N."/>
            <person name="Grimwood J."/>
            <person name="Hayes R.D."/>
            <person name="Graham S.W."/>
            <person name="Gunter L.E."/>
            <person name="McDaniel S.F."/>
            <person name="Hoernstein S.N.W."/>
            <person name="Larsson A."/>
            <person name="Li F.W."/>
            <person name="Perroud P.F."/>
            <person name="Phillips J."/>
            <person name="Ranjan P."/>
            <person name="Rokshar D.S."/>
            <person name="Rothfels C.J."/>
            <person name="Schneider L."/>
            <person name="Shu S."/>
            <person name="Stevenson D.W."/>
            <person name="Thummler F."/>
            <person name="Tillich M."/>
            <person name="Villarreal Aguilar J.C."/>
            <person name="Widiez T."/>
            <person name="Wong G.K."/>
            <person name="Wymore A."/>
            <person name="Zhang Y."/>
            <person name="Zimmer A.D."/>
            <person name="Quatrano R.S."/>
            <person name="Mayer K.F.X."/>
            <person name="Goodstein D."/>
            <person name="Casacuberta J.M."/>
            <person name="Vandepoele K."/>
            <person name="Reski R."/>
            <person name="Cuming A.C."/>
            <person name="Tuskan G.A."/>
            <person name="Maumus F."/>
            <person name="Salse J."/>
            <person name="Schmutz J."/>
            <person name="Rensing S.A."/>
        </authorList>
    </citation>
    <scope>NUCLEOTIDE SEQUENCE [LARGE SCALE GENOMIC DNA]</scope>
    <source>
        <strain evidence="5 6">cv. Gransden 2004</strain>
    </source>
</reference>
<dbReference type="SUPFAM" id="SSF52540">
    <property type="entry name" value="P-loop containing nucleoside triphosphate hydrolases"/>
    <property type="match status" value="1"/>
</dbReference>
<evidence type="ECO:0000259" key="2">
    <source>
        <dbReference type="PROSITE" id="PS50055"/>
    </source>
</evidence>
<sequence>MSEHDLYLCRIQEASSRNPSFHIHSTNMAATLRNHRGGLALRGPMIDDAGREFGAHIRDSTGTPYHITLLTKEEYRSKIQTTPTIPVDHLYFLGLGGAEGSGVYWVVCTWAAGAAWRKTLNLPPKDFHITLTSNDVHSVAKDASSLLNPSELVAAFPSFPPEKQDNVLHHLHSIRSDLTLPLAIPRAIANPGAAKDFLRVGDASLGVNPKLSMLAYQRALLLDPSSQRYVERRLRKLSALTQYGPMMTAAERETIACDILMEPWCAEAREIGHHLYPLEAPPAALAVDSRERLWCGDYEFPRFFSWIVPFFLAGMSTPRNERDVDALADLGINRVLTLTKEEPLPTAWFRYKAVQNVFLPVENYKAPTFKEVDYFLDAVNEDETVWLVHCGAGKGRAGTFLACYIAMHGFQKPAAASSGAKPVLDGGTVIRWLRAIRPGSIETAEQERFVASWISYRWKSKADELPEPIGAMRVEGRLLERAALILLVGLPGSGKSWLSAALAKRVGAEVVSQDDSGSRDACERAISRCRSGKTAILDRCNASRDERRQWLALADVGESAVAVYFDVDATICTQRINRRIHHPTIRPGRSDNAMAQMQRLMSKPSRDEGFAAVVTVPSFPAARDAVHALGGTPPLRKFPRTPHLIDLGAATGDDLVAPSFRSSTPFVVVEEKVDGANFGISLDCNETLVVQNRSHTVNSLSHTQFRPLDAWLRTHGPALRALLLRDAQFPERYILYGEWLVATHSIAYLTLPDIFLAFDFYDRVTDTFASRDALSRLLHNTGIHQVPLVWRSVQGVTRNELVAMASRKSAFYDGPVEGVYVRFEDPERMVTVDRGKVVRVDFIAGNEHWNKGGLRLNAITECS</sequence>
<dbReference type="STRING" id="3218.A0A2K1L358"/>
<dbReference type="PaxDb" id="3218-PP1S22_359V6.1"/>
<dbReference type="InterPro" id="IPR029021">
    <property type="entry name" value="Prot-tyrosine_phosphatase-like"/>
</dbReference>
<dbReference type="InterPro" id="IPR003595">
    <property type="entry name" value="Tyr_Pase_cat"/>
</dbReference>
<dbReference type="Pfam" id="PF13671">
    <property type="entry name" value="AAA_33"/>
    <property type="match status" value="1"/>
</dbReference>
<dbReference type="SUPFAM" id="SSF56091">
    <property type="entry name" value="DNA ligase/mRNA capping enzyme, catalytic domain"/>
    <property type="match status" value="1"/>
</dbReference>
<dbReference type="GO" id="GO:0004725">
    <property type="term" value="F:protein tyrosine phosphatase activity"/>
    <property type="evidence" value="ECO:0007669"/>
    <property type="project" value="InterPro"/>
</dbReference>
<dbReference type="Pfam" id="PF22784">
    <property type="entry name" value="PTP-SAK"/>
    <property type="match status" value="1"/>
</dbReference>
<dbReference type="InterPro" id="IPR000242">
    <property type="entry name" value="PTP_cat"/>
</dbReference>
<dbReference type="InterPro" id="IPR027417">
    <property type="entry name" value="P-loop_NTPase"/>
</dbReference>
<dbReference type="PANTHER" id="PTHR43883">
    <property type="entry name" value="SLR0207 PROTEIN"/>
    <property type="match status" value="1"/>
</dbReference>
<keyword evidence="6" id="KW-1185">Reference proteome</keyword>
<evidence type="ECO:0008006" key="7">
    <source>
        <dbReference type="Google" id="ProtNLM"/>
    </source>
</evidence>
<dbReference type="Pfam" id="PF22547">
    <property type="entry name" value="2H-SAK"/>
    <property type="match status" value="1"/>
</dbReference>
<dbReference type="InterPro" id="IPR000387">
    <property type="entry name" value="Tyr_Pase_dom"/>
</dbReference>
<organism evidence="4">
    <name type="scientific">Physcomitrium patens</name>
    <name type="common">Spreading-leaved earth moss</name>
    <name type="synonym">Physcomitrella patens</name>
    <dbReference type="NCBI Taxonomy" id="3218"/>
    <lineage>
        <taxon>Eukaryota</taxon>
        <taxon>Viridiplantae</taxon>
        <taxon>Streptophyta</taxon>
        <taxon>Embryophyta</taxon>
        <taxon>Bryophyta</taxon>
        <taxon>Bryophytina</taxon>
        <taxon>Bryopsida</taxon>
        <taxon>Funariidae</taxon>
        <taxon>Funariales</taxon>
        <taxon>Funariaceae</taxon>
        <taxon>Physcomitrium</taxon>
    </lineage>
</organism>
<dbReference type="PROSITE" id="PS50056">
    <property type="entry name" value="TYR_PHOSPHATASE_2"/>
    <property type="match status" value="1"/>
</dbReference>
<evidence type="ECO:0000313" key="4">
    <source>
        <dbReference type="EMBL" id="PNR60453.1"/>
    </source>
</evidence>
<dbReference type="SUPFAM" id="SSF52799">
    <property type="entry name" value="(Phosphotyrosine protein) phosphatases II"/>
    <property type="match status" value="1"/>
</dbReference>
<evidence type="ECO:0000256" key="1">
    <source>
        <dbReference type="ARBA" id="ARBA00022801"/>
    </source>
</evidence>
<dbReference type="Gene3D" id="3.40.50.300">
    <property type="entry name" value="P-loop containing nucleotide triphosphate hydrolases"/>
    <property type="match status" value="1"/>
</dbReference>
<dbReference type="EMBL" id="ABEU02000002">
    <property type="protein sequence ID" value="PNR60453.1"/>
    <property type="molecule type" value="Genomic_DNA"/>
</dbReference>